<keyword evidence="1" id="KW-0472">Membrane</keyword>
<dbReference type="RefSeq" id="WP_138615704.1">
    <property type="nucleotide sequence ID" value="NZ_VCAO01000001.1"/>
</dbReference>
<feature type="transmembrane region" description="Helical" evidence="1">
    <location>
        <begin position="6"/>
        <end position="26"/>
    </location>
</feature>
<keyword evidence="1" id="KW-1133">Transmembrane helix</keyword>
<feature type="transmembrane region" description="Helical" evidence="1">
    <location>
        <begin position="33"/>
        <end position="50"/>
    </location>
</feature>
<comment type="caution">
    <text evidence="2">The sequence shown here is derived from an EMBL/GenBank/DDBJ whole genome shotgun (WGS) entry which is preliminary data.</text>
</comment>
<evidence type="ECO:0000313" key="3">
    <source>
        <dbReference type="Proteomes" id="UP000309668"/>
    </source>
</evidence>
<reference evidence="2 3" key="1">
    <citation type="submission" date="2019-05" db="EMBL/GenBank/DDBJ databases">
        <title>Erythrobacter marisflavi sp. nov., isolated from isolated from water of an estuary environment.</title>
        <authorList>
            <person name="Yoon J.-H."/>
        </authorList>
    </citation>
    <scope>NUCLEOTIDE SEQUENCE [LARGE SCALE GENOMIC DNA]</scope>
    <source>
        <strain evidence="2 3">KEM-5</strain>
    </source>
</reference>
<accession>A0A5S3PBL1</accession>
<dbReference type="OrthoDB" id="7433145at2"/>
<evidence type="ECO:0000256" key="1">
    <source>
        <dbReference type="SAM" id="Phobius"/>
    </source>
</evidence>
<dbReference type="Proteomes" id="UP000309668">
    <property type="component" value="Unassembled WGS sequence"/>
</dbReference>
<dbReference type="AlphaFoldDB" id="A0A5S3PBL1"/>
<gene>
    <name evidence="2" type="ORF">FEV51_02845</name>
</gene>
<protein>
    <submittedName>
        <fullName evidence="2">Uncharacterized protein</fullName>
    </submittedName>
</protein>
<evidence type="ECO:0000313" key="2">
    <source>
        <dbReference type="EMBL" id="TMM50145.1"/>
    </source>
</evidence>
<feature type="transmembrane region" description="Helical" evidence="1">
    <location>
        <begin position="98"/>
        <end position="116"/>
    </location>
</feature>
<dbReference type="EMBL" id="VCAO01000001">
    <property type="protein sequence ID" value="TMM50145.1"/>
    <property type="molecule type" value="Genomic_DNA"/>
</dbReference>
<proteinExistence type="predicted"/>
<feature type="transmembrane region" description="Helical" evidence="1">
    <location>
        <begin position="70"/>
        <end position="91"/>
    </location>
</feature>
<sequence>MTKTRLAFIAIGLCSVLLLFQTWVLGDNFETPWFVWLPILGILGWSLWQLRAPPDPASKLFDFNPKRGLLYFFLGLLIFPLTLSIDAIFGADISMTDAALFTAGGSILIGLIGVFTEHVNV</sequence>
<keyword evidence="3" id="KW-1185">Reference proteome</keyword>
<keyword evidence="1" id="KW-0812">Transmembrane</keyword>
<organism evidence="2 3">
    <name type="scientific">Qipengyuania marisflavi</name>
    <dbReference type="NCBI Taxonomy" id="2486356"/>
    <lineage>
        <taxon>Bacteria</taxon>
        <taxon>Pseudomonadati</taxon>
        <taxon>Pseudomonadota</taxon>
        <taxon>Alphaproteobacteria</taxon>
        <taxon>Sphingomonadales</taxon>
        <taxon>Erythrobacteraceae</taxon>
        <taxon>Qipengyuania</taxon>
    </lineage>
</organism>
<name>A0A5S3PBL1_9SPHN</name>